<comment type="caution">
    <text evidence="1">The sequence shown here is derived from an EMBL/GenBank/DDBJ whole genome shotgun (WGS) entry which is preliminary data.</text>
</comment>
<accession>A0A835V7X6</accession>
<evidence type="ECO:0000313" key="1">
    <source>
        <dbReference type="EMBL" id="KAG0487853.1"/>
    </source>
</evidence>
<organism evidence="1 2">
    <name type="scientific">Vanilla planifolia</name>
    <name type="common">Vanilla</name>
    <dbReference type="NCBI Taxonomy" id="51239"/>
    <lineage>
        <taxon>Eukaryota</taxon>
        <taxon>Viridiplantae</taxon>
        <taxon>Streptophyta</taxon>
        <taxon>Embryophyta</taxon>
        <taxon>Tracheophyta</taxon>
        <taxon>Spermatophyta</taxon>
        <taxon>Magnoliopsida</taxon>
        <taxon>Liliopsida</taxon>
        <taxon>Asparagales</taxon>
        <taxon>Orchidaceae</taxon>
        <taxon>Vanilloideae</taxon>
        <taxon>Vanilleae</taxon>
        <taxon>Vanilla</taxon>
    </lineage>
</organism>
<reference evidence="1 2" key="1">
    <citation type="journal article" date="2020" name="Nat. Food">
        <title>A phased Vanilla planifolia genome enables genetic improvement of flavour and production.</title>
        <authorList>
            <person name="Hasing T."/>
            <person name="Tang H."/>
            <person name="Brym M."/>
            <person name="Khazi F."/>
            <person name="Huang T."/>
            <person name="Chambers A.H."/>
        </authorList>
    </citation>
    <scope>NUCLEOTIDE SEQUENCE [LARGE SCALE GENOMIC DNA]</scope>
    <source>
        <tissue evidence="1">Leaf</tissue>
    </source>
</reference>
<dbReference type="OrthoDB" id="19619at2759"/>
<keyword evidence="2" id="KW-1185">Reference proteome</keyword>
<dbReference type="Proteomes" id="UP000636800">
    <property type="component" value="Chromosome 3"/>
</dbReference>
<protein>
    <submittedName>
        <fullName evidence="1">Uncharacterized protein</fullName>
    </submittedName>
</protein>
<dbReference type="AlphaFoldDB" id="A0A835V7X6"/>
<name>A0A835V7X6_VANPL</name>
<evidence type="ECO:0000313" key="2">
    <source>
        <dbReference type="Proteomes" id="UP000636800"/>
    </source>
</evidence>
<dbReference type="EMBL" id="JADCNL010000003">
    <property type="protein sequence ID" value="KAG0487853.1"/>
    <property type="molecule type" value="Genomic_DNA"/>
</dbReference>
<sequence length="100" mass="11319">MPWFRPALLLNTREPTASDPSNVVRLTLFQCVDVKSTETMRLPVSVRGLFPMSNQSALFSMSISAFVVLDACNLYQFIPAHVFIKITKMTLHLGSKQFRN</sequence>
<proteinExistence type="predicted"/>
<gene>
    <name evidence="1" type="ORF">HPP92_006664</name>
</gene>